<dbReference type="InterPro" id="IPR003583">
    <property type="entry name" value="Hlx-hairpin-Hlx_DNA-bd_motif"/>
</dbReference>
<dbReference type="Proteomes" id="UP000188600">
    <property type="component" value="Unassembled WGS sequence"/>
</dbReference>
<dbReference type="GO" id="GO:0006281">
    <property type="term" value="P:DNA repair"/>
    <property type="evidence" value="ECO:0007669"/>
    <property type="project" value="InterPro"/>
</dbReference>
<protein>
    <recommendedName>
        <fullName evidence="2">Helix-hairpin-helix DNA-binding motif class 1 domain-containing protein</fullName>
    </recommendedName>
</protein>
<dbReference type="PANTHER" id="PTHR21180">
    <property type="entry name" value="ENDONUCLEASE/EXONUCLEASE/PHOSPHATASE FAMILY DOMAIN-CONTAINING PROTEIN 1"/>
    <property type="match status" value="1"/>
</dbReference>
<keyword evidence="6" id="KW-1185">Reference proteome</keyword>
<dbReference type="Pfam" id="PF12836">
    <property type="entry name" value="HHH_3"/>
    <property type="match status" value="1"/>
</dbReference>
<evidence type="ECO:0000313" key="4">
    <source>
        <dbReference type="EMBL" id="ONK30734.1"/>
    </source>
</evidence>
<name>A0AB36JPE3_9STRE</name>
<sequence length="209" mass="22293">MADKWIQFWRNYRVLIVVAVGGMMSFVTFFLVSQTRKIEEVASTAEFVSSSEQVSEMPVHAQSTASLVVDVKGAVKKPGLYSLPIESRIHDAVEAAGGLTEEADSKSINLAQKVSDEGVVYVATKEEGIPVATSIQGNADTGAIAGLVNLNTATEADLQTISGIGAKRATDIITYRESKGGFRAIDELKNVPGIGAKTLESIRPYVTVD</sequence>
<keyword evidence="1" id="KW-0812">Transmembrane</keyword>
<dbReference type="InterPro" id="IPR019554">
    <property type="entry name" value="Soluble_ligand-bd"/>
</dbReference>
<dbReference type="PANTHER" id="PTHR21180:SF32">
    <property type="entry name" value="ENDONUCLEASE_EXONUCLEASE_PHOSPHATASE FAMILY DOMAIN-CONTAINING PROTEIN 1"/>
    <property type="match status" value="1"/>
</dbReference>
<dbReference type="EMBL" id="MSPR01000002">
    <property type="protein sequence ID" value="ONK30734.1"/>
    <property type="molecule type" value="Genomic_DNA"/>
</dbReference>
<feature type="domain" description="Helix-hairpin-helix DNA-binding motif class 1" evidence="2">
    <location>
        <begin position="156"/>
        <end position="175"/>
    </location>
</feature>
<organism evidence="3 5">
    <name type="scientific">Streptococcus azizii</name>
    <dbReference type="NCBI Taxonomy" id="1579424"/>
    <lineage>
        <taxon>Bacteria</taxon>
        <taxon>Bacillati</taxon>
        <taxon>Bacillota</taxon>
        <taxon>Bacilli</taxon>
        <taxon>Lactobacillales</taxon>
        <taxon>Streptococcaceae</taxon>
        <taxon>Streptococcus</taxon>
    </lineage>
</organism>
<reference evidence="5 6" key="1">
    <citation type="submission" date="2016-12" db="EMBL/GenBank/DDBJ databases">
        <authorList>
            <person name="Gulvik C.A."/>
        </authorList>
    </citation>
    <scope>NUCLEOTIDE SEQUENCE [LARGE SCALE GENOMIC DNA]</scope>
    <source>
        <strain evidence="4 6">12-5202</strain>
        <strain evidence="3 5">12-5291</strain>
    </source>
</reference>
<dbReference type="InterPro" id="IPR051675">
    <property type="entry name" value="Endo/Exo/Phosphatase_dom_1"/>
</dbReference>
<dbReference type="GO" id="GO:0015628">
    <property type="term" value="P:protein secretion by the type II secretion system"/>
    <property type="evidence" value="ECO:0007669"/>
    <property type="project" value="TreeGrafter"/>
</dbReference>
<feature type="transmembrane region" description="Helical" evidence="1">
    <location>
        <begin position="12"/>
        <end position="32"/>
    </location>
</feature>
<evidence type="ECO:0000259" key="2">
    <source>
        <dbReference type="SMART" id="SM00278"/>
    </source>
</evidence>
<gene>
    <name evidence="4" type="ORF">BVE84_01315</name>
    <name evidence="3" type="ORF">BVE86_00010</name>
</gene>
<dbReference type="GO" id="GO:0003677">
    <property type="term" value="F:DNA binding"/>
    <property type="evidence" value="ECO:0007669"/>
    <property type="project" value="InterPro"/>
</dbReference>
<comment type="caution">
    <text evidence="3">The sequence shown here is derived from an EMBL/GenBank/DDBJ whole genome shotgun (WGS) entry which is preliminary data.</text>
</comment>
<accession>A0AB36JPE3</accession>
<evidence type="ECO:0000313" key="6">
    <source>
        <dbReference type="Proteomes" id="UP000188946"/>
    </source>
</evidence>
<dbReference type="SUPFAM" id="SSF47781">
    <property type="entry name" value="RuvA domain 2-like"/>
    <property type="match status" value="1"/>
</dbReference>
<keyword evidence="1" id="KW-0472">Membrane</keyword>
<dbReference type="InterPro" id="IPR004509">
    <property type="entry name" value="Competence_ComEA_HhH"/>
</dbReference>
<dbReference type="Pfam" id="PF10531">
    <property type="entry name" value="SLBB"/>
    <property type="match status" value="1"/>
</dbReference>
<dbReference type="EMBL" id="MSPT01000001">
    <property type="protein sequence ID" value="ONK29450.1"/>
    <property type="molecule type" value="Genomic_DNA"/>
</dbReference>
<dbReference type="RefSeq" id="WP_076995286.1">
    <property type="nucleotide sequence ID" value="NZ_MSPR01000002.1"/>
</dbReference>
<proteinExistence type="predicted"/>
<dbReference type="SMART" id="SM00278">
    <property type="entry name" value="HhH1"/>
    <property type="match status" value="2"/>
</dbReference>
<dbReference type="AlphaFoldDB" id="A0AB36JPE3"/>
<evidence type="ECO:0000313" key="3">
    <source>
        <dbReference type="EMBL" id="ONK29450.1"/>
    </source>
</evidence>
<feature type="domain" description="Helix-hairpin-helix DNA-binding motif class 1" evidence="2">
    <location>
        <begin position="186"/>
        <end position="205"/>
    </location>
</feature>
<dbReference type="InterPro" id="IPR010994">
    <property type="entry name" value="RuvA_2-like"/>
</dbReference>
<dbReference type="Gene3D" id="3.10.560.10">
    <property type="entry name" value="Outer membrane lipoprotein wza domain like"/>
    <property type="match status" value="1"/>
</dbReference>
<dbReference type="GO" id="GO:0015627">
    <property type="term" value="C:type II protein secretion system complex"/>
    <property type="evidence" value="ECO:0007669"/>
    <property type="project" value="TreeGrafter"/>
</dbReference>
<evidence type="ECO:0000313" key="5">
    <source>
        <dbReference type="Proteomes" id="UP000188600"/>
    </source>
</evidence>
<dbReference type="NCBIfam" id="TIGR00426">
    <property type="entry name" value="competence protein ComEA helix-hairpin-helix repeat region"/>
    <property type="match status" value="1"/>
</dbReference>
<dbReference type="Gene3D" id="1.10.150.310">
    <property type="entry name" value="Tex RuvX-like domain-like"/>
    <property type="match status" value="1"/>
</dbReference>
<evidence type="ECO:0000256" key="1">
    <source>
        <dbReference type="SAM" id="Phobius"/>
    </source>
</evidence>
<dbReference type="Proteomes" id="UP000188946">
    <property type="component" value="Unassembled WGS sequence"/>
</dbReference>
<keyword evidence="1" id="KW-1133">Transmembrane helix</keyword>